<evidence type="ECO:0000256" key="1">
    <source>
        <dbReference type="ARBA" id="ARBA00001933"/>
    </source>
</evidence>
<dbReference type="Proteomes" id="UP000199421">
    <property type="component" value="Unassembled WGS sequence"/>
</dbReference>
<evidence type="ECO:0000256" key="9">
    <source>
        <dbReference type="ARBA" id="ARBA00023014"/>
    </source>
</evidence>
<dbReference type="InterPro" id="IPR016454">
    <property type="entry name" value="Cysteine_dSase"/>
</dbReference>
<dbReference type="InterPro" id="IPR015424">
    <property type="entry name" value="PyrdxlP-dep_Trfase"/>
</dbReference>
<organism evidence="13 14">
    <name type="scientific">Olivibacter domesticus</name>
    <name type="common">Pseudosphingobacterium domesticum</name>
    <dbReference type="NCBI Taxonomy" id="407022"/>
    <lineage>
        <taxon>Bacteria</taxon>
        <taxon>Pseudomonadati</taxon>
        <taxon>Bacteroidota</taxon>
        <taxon>Sphingobacteriia</taxon>
        <taxon>Sphingobacteriales</taxon>
        <taxon>Sphingobacteriaceae</taxon>
        <taxon>Olivibacter</taxon>
    </lineage>
</organism>
<evidence type="ECO:0000256" key="7">
    <source>
        <dbReference type="ARBA" id="ARBA00022898"/>
    </source>
</evidence>
<gene>
    <name evidence="13" type="ORF">SAMN05661044_01957</name>
</gene>
<comment type="cofactor">
    <cofactor evidence="1 11">
        <name>pyridoxal 5'-phosphate</name>
        <dbReference type="ChEBI" id="CHEBI:597326"/>
    </cofactor>
</comment>
<dbReference type="PANTHER" id="PTHR11601:SF34">
    <property type="entry name" value="CYSTEINE DESULFURASE"/>
    <property type="match status" value="1"/>
</dbReference>
<protein>
    <recommendedName>
        <fullName evidence="3">cysteine desulfurase</fullName>
        <ecNumber evidence="3">2.8.1.7</ecNumber>
    </recommendedName>
</protein>
<reference evidence="14" key="1">
    <citation type="submission" date="2016-10" db="EMBL/GenBank/DDBJ databases">
        <authorList>
            <person name="Varghese N."/>
            <person name="Submissions S."/>
        </authorList>
    </citation>
    <scope>NUCLEOTIDE SEQUENCE [LARGE SCALE GENOMIC DNA]</scope>
    <source>
        <strain evidence="14">DSM 18733</strain>
    </source>
</reference>
<keyword evidence="6" id="KW-0479">Metal-binding</keyword>
<dbReference type="AlphaFoldDB" id="A0A1H7MCL3"/>
<comment type="similarity">
    <text evidence="2">Belongs to the class-V pyridoxal-phosphate-dependent aminotransferase family. NifS/IscS subfamily.</text>
</comment>
<dbReference type="RefSeq" id="WP_093322871.1">
    <property type="nucleotide sequence ID" value="NZ_FOAF01000001.1"/>
</dbReference>
<evidence type="ECO:0000313" key="14">
    <source>
        <dbReference type="Proteomes" id="UP000199421"/>
    </source>
</evidence>
<dbReference type="Gene3D" id="3.90.1150.10">
    <property type="entry name" value="Aspartate Aminotransferase, domain 1"/>
    <property type="match status" value="1"/>
</dbReference>
<keyword evidence="9" id="KW-0411">Iron-sulfur</keyword>
<evidence type="ECO:0000256" key="11">
    <source>
        <dbReference type="RuleBase" id="RU004504"/>
    </source>
</evidence>
<dbReference type="Gene3D" id="3.40.640.10">
    <property type="entry name" value="Type I PLP-dependent aspartate aminotransferase-like (Major domain)"/>
    <property type="match status" value="1"/>
</dbReference>
<evidence type="ECO:0000313" key="13">
    <source>
        <dbReference type="EMBL" id="SEL09070.1"/>
    </source>
</evidence>
<dbReference type="InterPro" id="IPR020578">
    <property type="entry name" value="Aminotrans_V_PyrdxlP_BS"/>
</dbReference>
<dbReference type="Pfam" id="PF00266">
    <property type="entry name" value="Aminotran_5"/>
    <property type="match status" value="1"/>
</dbReference>
<evidence type="ECO:0000256" key="8">
    <source>
        <dbReference type="ARBA" id="ARBA00023004"/>
    </source>
</evidence>
<dbReference type="EMBL" id="FOAF01000001">
    <property type="protein sequence ID" value="SEL09070.1"/>
    <property type="molecule type" value="Genomic_DNA"/>
</dbReference>
<dbReference type="GO" id="GO:0046872">
    <property type="term" value="F:metal ion binding"/>
    <property type="evidence" value="ECO:0007669"/>
    <property type="project" value="UniProtKB-KW"/>
</dbReference>
<dbReference type="Gene3D" id="1.10.260.50">
    <property type="match status" value="1"/>
</dbReference>
<accession>A0A1H7MCL3</accession>
<evidence type="ECO:0000259" key="12">
    <source>
        <dbReference type="Pfam" id="PF00266"/>
    </source>
</evidence>
<dbReference type="SUPFAM" id="SSF53383">
    <property type="entry name" value="PLP-dependent transferases"/>
    <property type="match status" value="1"/>
</dbReference>
<dbReference type="GO" id="GO:0031071">
    <property type="term" value="F:cysteine desulfurase activity"/>
    <property type="evidence" value="ECO:0007669"/>
    <property type="project" value="UniProtKB-EC"/>
</dbReference>
<keyword evidence="14" id="KW-1185">Reference proteome</keyword>
<proteinExistence type="inferred from homology"/>
<feature type="domain" description="Aminotransferase class V" evidence="12">
    <location>
        <begin position="7"/>
        <end position="367"/>
    </location>
</feature>
<sequence length="398" mass="43379">MTSSPRYLDYCATTPCDPDVVQSMLPYFTEHFGNAASRDHNFGWLALDAVEIAREQIAHLIQAASKEIVFTSGATESINLALKGLVDASESSTNHIITSKVEHQAVLDTCAYLEKKGYSITYLDVDEYGLISLEALEDAIQEKTLCIALMYGNNETGVLNPVREIGHIARKYGVCFFCDATQAVGKVDVNVNEAEIDLMSFSAHKMYGPKGVGALFVRRNLPMSKISRQQHGGDHERGSRSGTLNVPGIVGFGKAAEICSKKMRAESAFLQHLRDTLETMLLSKIPSACINGGKNRLPHITNVLFPSVDAELLLLATSKHLALSRGSACSGITQKPSHVLQGMGLTDELARNAIRISLGRFTKEEDIMYAVEILSNAVSAMEIKNKDIRSVLIGNTID</sequence>
<keyword evidence="4" id="KW-0808">Transferase</keyword>
<dbReference type="STRING" id="407022.SAMN05661044_01957"/>
<dbReference type="InterPro" id="IPR015421">
    <property type="entry name" value="PyrdxlP-dep_Trfase_major"/>
</dbReference>
<dbReference type="PANTHER" id="PTHR11601">
    <property type="entry name" value="CYSTEINE DESULFURYLASE FAMILY MEMBER"/>
    <property type="match status" value="1"/>
</dbReference>
<dbReference type="OrthoDB" id="9804366at2"/>
<evidence type="ECO:0000256" key="2">
    <source>
        <dbReference type="ARBA" id="ARBA00006490"/>
    </source>
</evidence>
<evidence type="ECO:0000256" key="5">
    <source>
        <dbReference type="ARBA" id="ARBA00022714"/>
    </source>
</evidence>
<evidence type="ECO:0000256" key="3">
    <source>
        <dbReference type="ARBA" id="ARBA00012239"/>
    </source>
</evidence>
<evidence type="ECO:0000256" key="6">
    <source>
        <dbReference type="ARBA" id="ARBA00022723"/>
    </source>
</evidence>
<comment type="catalytic activity">
    <reaction evidence="10">
        <text>(sulfur carrier)-H + L-cysteine = (sulfur carrier)-SH + L-alanine</text>
        <dbReference type="Rhea" id="RHEA:43892"/>
        <dbReference type="Rhea" id="RHEA-COMP:14737"/>
        <dbReference type="Rhea" id="RHEA-COMP:14739"/>
        <dbReference type="ChEBI" id="CHEBI:29917"/>
        <dbReference type="ChEBI" id="CHEBI:35235"/>
        <dbReference type="ChEBI" id="CHEBI:57972"/>
        <dbReference type="ChEBI" id="CHEBI:64428"/>
        <dbReference type="EC" id="2.8.1.7"/>
    </reaction>
</comment>
<dbReference type="GO" id="GO:0051537">
    <property type="term" value="F:2 iron, 2 sulfur cluster binding"/>
    <property type="evidence" value="ECO:0007669"/>
    <property type="project" value="UniProtKB-KW"/>
</dbReference>
<evidence type="ECO:0000256" key="4">
    <source>
        <dbReference type="ARBA" id="ARBA00022679"/>
    </source>
</evidence>
<dbReference type="EC" id="2.8.1.7" evidence="3"/>
<dbReference type="PROSITE" id="PS00595">
    <property type="entry name" value="AA_TRANSFER_CLASS_5"/>
    <property type="match status" value="1"/>
</dbReference>
<dbReference type="PIRSF" id="PIRSF005572">
    <property type="entry name" value="NifS"/>
    <property type="match status" value="1"/>
</dbReference>
<dbReference type="InterPro" id="IPR015422">
    <property type="entry name" value="PyrdxlP-dep_Trfase_small"/>
</dbReference>
<evidence type="ECO:0000256" key="10">
    <source>
        <dbReference type="ARBA" id="ARBA00050776"/>
    </source>
</evidence>
<name>A0A1H7MCL3_OLID1</name>
<keyword evidence="7" id="KW-0663">Pyridoxal phosphate</keyword>
<keyword evidence="8" id="KW-0408">Iron</keyword>
<dbReference type="InterPro" id="IPR000192">
    <property type="entry name" value="Aminotrans_V_dom"/>
</dbReference>
<keyword evidence="5" id="KW-0001">2Fe-2S</keyword>
<dbReference type="FunFam" id="3.40.640.10:FF:000003">
    <property type="entry name" value="Cysteine desulfurase IscS"/>
    <property type="match status" value="1"/>
</dbReference>